<dbReference type="CDD" id="cd12148">
    <property type="entry name" value="fungal_TF_MHR"/>
    <property type="match status" value="1"/>
</dbReference>
<proteinExistence type="predicted"/>
<evidence type="ECO:0000256" key="4">
    <source>
        <dbReference type="SAM" id="MobiDB-lite"/>
    </source>
</evidence>
<feature type="domain" description="Xylanolytic transcriptional activator regulatory" evidence="5">
    <location>
        <begin position="231"/>
        <end position="309"/>
    </location>
</feature>
<dbReference type="SMART" id="SM00906">
    <property type="entry name" value="Fungal_trans"/>
    <property type="match status" value="1"/>
</dbReference>
<dbReference type="InterPro" id="IPR050987">
    <property type="entry name" value="AtrR-like"/>
</dbReference>
<dbReference type="Proteomes" id="UP000541154">
    <property type="component" value="Unassembled WGS sequence"/>
</dbReference>
<evidence type="ECO:0000256" key="1">
    <source>
        <dbReference type="ARBA" id="ARBA00023015"/>
    </source>
</evidence>
<gene>
    <name evidence="6" type="ORF">ETB97_001926</name>
</gene>
<dbReference type="PANTHER" id="PTHR46910:SF1">
    <property type="entry name" value="MISCELLANEOUS ZN(II)2CYS6 TRANSCRIPTION FACTOR (EUROFUNG)-RELATED"/>
    <property type="match status" value="1"/>
</dbReference>
<accession>A0A8H6EAR4</accession>
<feature type="region of interest" description="Disordered" evidence="4">
    <location>
        <begin position="412"/>
        <end position="433"/>
    </location>
</feature>
<keyword evidence="7" id="KW-1185">Reference proteome</keyword>
<feature type="compositionally biased region" description="Polar residues" evidence="4">
    <location>
        <begin position="445"/>
        <end position="466"/>
    </location>
</feature>
<feature type="region of interest" description="Disordered" evidence="4">
    <location>
        <begin position="445"/>
        <end position="477"/>
    </location>
</feature>
<evidence type="ECO:0000256" key="3">
    <source>
        <dbReference type="ARBA" id="ARBA00023242"/>
    </source>
</evidence>
<evidence type="ECO:0000256" key="2">
    <source>
        <dbReference type="ARBA" id="ARBA00023163"/>
    </source>
</evidence>
<name>A0A8H6EAR4_PETAA</name>
<evidence type="ECO:0000313" key="6">
    <source>
        <dbReference type="EMBL" id="KAF5865859.1"/>
    </source>
</evidence>
<keyword evidence="1" id="KW-0805">Transcription regulation</keyword>
<feature type="compositionally biased region" description="Polar residues" evidence="4">
    <location>
        <begin position="10"/>
        <end position="19"/>
    </location>
</feature>
<dbReference type="PANTHER" id="PTHR46910">
    <property type="entry name" value="TRANSCRIPTION FACTOR PDR1"/>
    <property type="match status" value="1"/>
</dbReference>
<sequence length="516" mass="56853">MSLGGLDTSRAPSSNTTEAPRQPRHIAAQTIDVVRSPGYVHQANEVSIIRRELDSNSSLSTSRRHVLESALSLISDFSNLSHLVGGSSYDQGPEDDASADNIVLPELFFMMMNPSSDYSAPWKLHWPDHLSHERLESMCLAVINGKATGQIESQYKVCIFARAVTYMNRWLRVCTSSELAQALESSKKSYIAAALRSIRQLDILHKPSLLMLQSLLSGVNLMQNLGDTTQAWTFTAFASRLLVALGYHSMDFRMLEECDQSHEIRGCIRWCYYFDKALSMLLVRPPSLPALSIEPVSLLQSRPTDPLDLKANILIKLAHVLDGALSLLAPGDGIPDNQALGAIARLEVELQDIWEELCEARAKSSGTLELRLEWDAVDFTYHSIITTVLRLNSISLHDHRLYEAIAQDASQQPVPTMGAVHSHDTEGPVPRGFSISASAQLQGSSTARAHSIDTTQLATSEPQASYSDPEGLGASGEGLYQRPSSLWDDGLMWELFNVQPTIEWFDAGYKDSATGL</sequence>
<dbReference type="InterPro" id="IPR007219">
    <property type="entry name" value="XnlR_reg_dom"/>
</dbReference>
<dbReference type="GO" id="GO:0006351">
    <property type="term" value="P:DNA-templated transcription"/>
    <property type="evidence" value="ECO:0007669"/>
    <property type="project" value="InterPro"/>
</dbReference>
<protein>
    <recommendedName>
        <fullName evidence="5">Xylanolytic transcriptional activator regulatory domain-containing protein</fullName>
    </recommendedName>
</protein>
<evidence type="ECO:0000259" key="5">
    <source>
        <dbReference type="SMART" id="SM00906"/>
    </source>
</evidence>
<dbReference type="Pfam" id="PF04082">
    <property type="entry name" value="Fungal_trans"/>
    <property type="match status" value="1"/>
</dbReference>
<keyword evidence="3" id="KW-0539">Nucleus</keyword>
<keyword evidence="2" id="KW-0804">Transcription</keyword>
<comment type="caution">
    <text evidence="6">The sequence shown here is derived from an EMBL/GenBank/DDBJ whole genome shotgun (WGS) entry which is preliminary data.</text>
</comment>
<organism evidence="6 7">
    <name type="scientific">Petromyces alliaceus</name>
    <name type="common">Aspergillus alliaceus</name>
    <dbReference type="NCBI Taxonomy" id="209559"/>
    <lineage>
        <taxon>Eukaryota</taxon>
        <taxon>Fungi</taxon>
        <taxon>Dikarya</taxon>
        <taxon>Ascomycota</taxon>
        <taxon>Pezizomycotina</taxon>
        <taxon>Eurotiomycetes</taxon>
        <taxon>Eurotiomycetidae</taxon>
        <taxon>Eurotiales</taxon>
        <taxon>Aspergillaceae</taxon>
        <taxon>Aspergillus</taxon>
        <taxon>Aspergillus subgen. Circumdati</taxon>
    </lineage>
</organism>
<evidence type="ECO:0000313" key="7">
    <source>
        <dbReference type="Proteomes" id="UP000541154"/>
    </source>
</evidence>
<dbReference type="GO" id="GO:0003677">
    <property type="term" value="F:DNA binding"/>
    <property type="evidence" value="ECO:0007669"/>
    <property type="project" value="InterPro"/>
</dbReference>
<dbReference type="GO" id="GO:0008270">
    <property type="term" value="F:zinc ion binding"/>
    <property type="evidence" value="ECO:0007669"/>
    <property type="project" value="InterPro"/>
</dbReference>
<dbReference type="AlphaFoldDB" id="A0A8H6EAR4"/>
<dbReference type="EMBL" id="SPNV01000014">
    <property type="protein sequence ID" value="KAF5865859.1"/>
    <property type="molecule type" value="Genomic_DNA"/>
</dbReference>
<reference evidence="6 7" key="1">
    <citation type="submission" date="2019-04" db="EMBL/GenBank/DDBJ databases">
        <title>Aspergillus burnettii sp. nov., novel species from soil in southeast Queensland.</title>
        <authorList>
            <person name="Gilchrist C.L.M."/>
            <person name="Pitt J.I."/>
            <person name="Lange L."/>
            <person name="Lacey H.J."/>
            <person name="Vuong D."/>
            <person name="Midgley D.J."/>
            <person name="Greenfield P."/>
            <person name="Bradbury M."/>
            <person name="Lacey E."/>
            <person name="Busk P.K."/>
            <person name="Pilgaard B."/>
            <person name="Chooi Y.H."/>
            <person name="Piggott A.M."/>
        </authorList>
    </citation>
    <scope>NUCLEOTIDE SEQUENCE [LARGE SCALE GENOMIC DNA]</scope>
    <source>
        <strain evidence="6 7">FRR 5400</strain>
    </source>
</reference>
<feature type="region of interest" description="Disordered" evidence="4">
    <location>
        <begin position="1"/>
        <end position="25"/>
    </location>
</feature>
<dbReference type="GO" id="GO:0003700">
    <property type="term" value="F:DNA-binding transcription factor activity"/>
    <property type="evidence" value="ECO:0007669"/>
    <property type="project" value="InterPro"/>
</dbReference>